<evidence type="ECO:0000313" key="2">
    <source>
        <dbReference type="Proteomes" id="UP000030700"/>
    </source>
</evidence>
<gene>
    <name evidence="1" type="ORF">U14_02335</name>
</gene>
<dbReference type="HOGENOM" id="CLU_1096943_0_0_0"/>
<organism evidence="1">
    <name type="scientific">Candidatus Moduliflexus flocculans</name>
    <dbReference type="NCBI Taxonomy" id="1499966"/>
    <lineage>
        <taxon>Bacteria</taxon>
        <taxon>Candidatus Moduliflexota</taxon>
        <taxon>Candidatus Moduliflexia</taxon>
        <taxon>Candidatus Moduliflexales</taxon>
        <taxon>Candidatus Moduliflexaceae</taxon>
    </lineage>
</organism>
<dbReference type="STRING" id="1499966.U14_02335"/>
<keyword evidence="2" id="KW-1185">Reference proteome</keyword>
<name>A0A0S6VU57_9BACT</name>
<proteinExistence type="predicted"/>
<reference evidence="1" key="1">
    <citation type="journal article" date="2015" name="PeerJ">
        <title>First genomic representation of candidate bacterial phylum KSB3 points to enhanced environmental sensing as a trigger of wastewater bulking.</title>
        <authorList>
            <person name="Sekiguchi Y."/>
            <person name="Ohashi A."/>
            <person name="Parks D.H."/>
            <person name="Yamauchi T."/>
            <person name="Tyson G.W."/>
            <person name="Hugenholtz P."/>
        </authorList>
    </citation>
    <scope>NUCLEOTIDE SEQUENCE [LARGE SCALE GENOMIC DNA]</scope>
</reference>
<sequence>MSSDLIAVFCQGCDPRFQRRLCEFYQQIYRECHLLKEFILQAVFEKGRCLPEKLLRTAIAVNLLEYAELVRVEEYLDALTFESAERLKLTRLQQGFNLAVLKGYINVAAYRNVRETLEKDGILQKRICGHCLYLSPYKPTICQRETITTGEGDLPHELFEQSRFPSDRGCKHGFEPLTFESTEGKEPFEVETDAQRVMVVAKFLQDRIAQAQGEAKKRCDRQYLVFCHLVHWLGHTTSWDDEKTKLAATLGISIKTVDRDIQELVDILEEHDVLS</sequence>
<dbReference type="EMBL" id="DF820456">
    <property type="protein sequence ID" value="GAK51093.1"/>
    <property type="molecule type" value="Genomic_DNA"/>
</dbReference>
<accession>A0A0S6VU57</accession>
<dbReference type="AlphaFoldDB" id="A0A0S6VU57"/>
<protein>
    <submittedName>
        <fullName evidence="1">Uncharacterized protein</fullName>
    </submittedName>
</protein>
<evidence type="ECO:0000313" key="1">
    <source>
        <dbReference type="EMBL" id="GAK51093.1"/>
    </source>
</evidence>
<dbReference type="Proteomes" id="UP000030700">
    <property type="component" value="Unassembled WGS sequence"/>
</dbReference>